<evidence type="ECO:0000256" key="4">
    <source>
        <dbReference type="ARBA" id="ARBA00013122"/>
    </source>
</evidence>
<feature type="transmembrane region" description="Helical" evidence="15">
    <location>
        <begin position="177"/>
        <end position="202"/>
    </location>
</feature>
<evidence type="ECO:0000313" key="17">
    <source>
        <dbReference type="Proteomes" id="UP000030747"/>
    </source>
</evidence>
<feature type="region of interest" description="Disordered" evidence="14">
    <location>
        <begin position="1"/>
        <end position="21"/>
    </location>
</feature>
<name>U6KNU7_EIMTE</name>
<evidence type="ECO:0000313" key="16">
    <source>
        <dbReference type="EMBL" id="CDJ39651.1"/>
    </source>
</evidence>
<keyword evidence="12" id="KW-0456">Lyase</keyword>
<dbReference type="GeneID" id="25249948"/>
<dbReference type="PANTHER" id="PTHR11035:SF3">
    <property type="entry name" value="VERY-LONG-CHAIN (3R)-3-HYDROXYACYL-COA DEHYDRATASE"/>
    <property type="match status" value="1"/>
</dbReference>
<dbReference type="EC" id="4.2.1.134" evidence="4"/>
<evidence type="ECO:0000256" key="2">
    <source>
        <dbReference type="ARBA" id="ARBA00005194"/>
    </source>
</evidence>
<protein>
    <recommendedName>
        <fullName evidence="4">very-long-chain (3R)-3-hydroxyacyl-CoA dehydratase</fullName>
        <ecNumber evidence="4">4.2.1.134</ecNumber>
    </recommendedName>
</protein>
<dbReference type="GO" id="GO:0042761">
    <property type="term" value="P:very long-chain fatty acid biosynthetic process"/>
    <property type="evidence" value="ECO:0007669"/>
    <property type="project" value="TreeGrafter"/>
</dbReference>
<dbReference type="GO" id="GO:0102158">
    <property type="term" value="F:very-long-chain (3R)-3-hydroxyacyl-CoA dehydratase activity"/>
    <property type="evidence" value="ECO:0007669"/>
    <property type="project" value="UniProtKB-EC"/>
</dbReference>
<evidence type="ECO:0000256" key="13">
    <source>
        <dbReference type="ARBA" id="ARBA00036671"/>
    </source>
</evidence>
<evidence type="ECO:0000256" key="5">
    <source>
        <dbReference type="ARBA" id="ARBA00022516"/>
    </source>
</evidence>
<dbReference type="Proteomes" id="UP000030747">
    <property type="component" value="Unassembled WGS sequence"/>
</dbReference>
<evidence type="ECO:0000256" key="14">
    <source>
        <dbReference type="SAM" id="MobiDB-lite"/>
    </source>
</evidence>
<evidence type="ECO:0000256" key="7">
    <source>
        <dbReference type="ARBA" id="ARBA00022832"/>
    </source>
</evidence>
<dbReference type="GO" id="GO:0005789">
    <property type="term" value="C:endoplasmic reticulum membrane"/>
    <property type="evidence" value="ECO:0007669"/>
    <property type="project" value="TreeGrafter"/>
</dbReference>
<dbReference type="EMBL" id="HG674553">
    <property type="protein sequence ID" value="CDJ39651.1"/>
    <property type="molecule type" value="Genomic_DNA"/>
</dbReference>
<evidence type="ECO:0000256" key="6">
    <source>
        <dbReference type="ARBA" id="ARBA00022692"/>
    </source>
</evidence>
<keyword evidence="10 15" id="KW-0472">Membrane</keyword>
<organism evidence="16 17">
    <name type="scientific">Eimeria tenella</name>
    <name type="common">Coccidian parasite</name>
    <dbReference type="NCBI Taxonomy" id="5802"/>
    <lineage>
        <taxon>Eukaryota</taxon>
        <taxon>Sar</taxon>
        <taxon>Alveolata</taxon>
        <taxon>Apicomplexa</taxon>
        <taxon>Conoidasida</taxon>
        <taxon>Coccidia</taxon>
        <taxon>Eucoccidiorida</taxon>
        <taxon>Eimeriorina</taxon>
        <taxon>Eimeriidae</taxon>
        <taxon>Eimeria</taxon>
    </lineage>
</organism>
<evidence type="ECO:0000256" key="1">
    <source>
        <dbReference type="ARBA" id="ARBA00004141"/>
    </source>
</evidence>
<dbReference type="UniPathway" id="UPA00094"/>
<sequence length="271" mass="30282">MAVADTGSKDSAGGPAGASFQKQSTPKNGALGSLYMMAFNVLCSLAWGNVFYVIVKHCLDHNLPGAFHVPLWPELESPLFFAQSLAVMEIAHSLMGLVRSSVMTTIMQVFSRLQLVWLLFPTVPSSRHGVALLTCVAAWSCAELLRFPFFAVQQLLQLVDLMRKDATPLEVPVLLKWLRYSGFTVLYPIGITSEVVCMWSSLEALRSSYALSHYPTPMPNKLNFELSLYWSYLILLCLYIPGSVQLYGHMLKQRRKYLYGTGQETTAKKEN</sequence>
<reference evidence="16" key="2">
    <citation type="submission" date="2013-10" db="EMBL/GenBank/DDBJ databases">
        <authorList>
            <person name="Aslett M."/>
        </authorList>
    </citation>
    <scope>NUCLEOTIDE SEQUENCE [LARGE SCALE GENOMIC DNA]</scope>
    <source>
        <strain evidence="16">Houghton</strain>
    </source>
</reference>
<keyword evidence="6 15" id="KW-0812">Transmembrane</keyword>
<dbReference type="GO" id="GO:0030497">
    <property type="term" value="P:fatty acid elongation"/>
    <property type="evidence" value="ECO:0007669"/>
    <property type="project" value="TreeGrafter"/>
</dbReference>
<comment type="similarity">
    <text evidence="3">Belongs to the very long-chain fatty acids dehydratase HACD family.</text>
</comment>
<comment type="subcellular location">
    <subcellularLocation>
        <location evidence="1">Membrane</location>
        <topology evidence="1">Multi-pass membrane protein</topology>
    </subcellularLocation>
</comment>
<dbReference type="AlphaFoldDB" id="U6KNU7"/>
<evidence type="ECO:0000256" key="9">
    <source>
        <dbReference type="ARBA" id="ARBA00023098"/>
    </source>
</evidence>
<evidence type="ECO:0000256" key="15">
    <source>
        <dbReference type="SAM" id="Phobius"/>
    </source>
</evidence>
<gene>
    <name evidence="16" type="ORF">ETH_00003675</name>
</gene>
<keyword evidence="11" id="KW-0275">Fatty acid biosynthesis</keyword>
<keyword evidence="7" id="KW-0276">Fatty acid metabolism</keyword>
<keyword evidence="8 15" id="KW-1133">Transmembrane helix</keyword>
<dbReference type="GO" id="GO:0030148">
    <property type="term" value="P:sphingolipid biosynthetic process"/>
    <property type="evidence" value="ECO:0007669"/>
    <property type="project" value="TreeGrafter"/>
</dbReference>
<evidence type="ECO:0000256" key="3">
    <source>
        <dbReference type="ARBA" id="ARBA00007811"/>
    </source>
</evidence>
<proteinExistence type="inferred from homology"/>
<dbReference type="OrthoDB" id="46988at2759"/>
<dbReference type="RefSeq" id="XP_013230406.1">
    <property type="nucleotide sequence ID" value="XM_013374952.1"/>
</dbReference>
<evidence type="ECO:0000256" key="8">
    <source>
        <dbReference type="ARBA" id="ARBA00022989"/>
    </source>
</evidence>
<feature type="transmembrane region" description="Helical" evidence="15">
    <location>
        <begin position="228"/>
        <end position="248"/>
    </location>
</feature>
<dbReference type="PANTHER" id="PTHR11035">
    <property type="entry name" value="VERY-LONG-CHAIN (3R)-3-HYDROXYACYL-COA DEHYDRATASE"/>
    <property type="match status" value="1"/>
</dbReference>
<feature type="transmembrane region" description="Helical" evidence="15">
    <location>
        <begin position="34"/>
        <end position="55"/>
    </location>
</feature>
<keyword evidence="5" id="KW-0444">Lipid biosynthesis</keyword>
<evidence type="ECO:0000256" key="11">
    <source>
        <dbReference type="ARBA" id="ARBA00023160"/>
    </source>
</evidence>
<evidence type="ECO:0000256" key="10">
    <source>
        <dbReference type="ARBA" id="ARBA00023136"/>
    </source>
</evidence>
<accession>U6KNU7</accession>
<keyword evidence="17" id="KW-1185">Reference proteome</keyword>
<dbReference type="InterPro" id="IPR007482">
    <property type="entry name" value="Tyr_Pase-like_PTPLA"/>
</dbReference>
<dbReference type="VEuPathDB" id="ToxoDB:ETH_00003675"/>
<reference evidence="16" key="1">
    <citation type="submission" date="2013-10" db="EMBL/GenBank/DDBJ databases">
        <title>Genomic analysis of the causative agents of coccidiosis in chickens.</title>
        <authorList>
            <person name="Reid A.J."/>
            <person name="Blake D."/>
            <person name="Billington K."/>
            <person name="Browne H."/>
            <person name="Dunn M."/>
            <person name="Hung S."/>
            <person name="Kawahara F."/>
            <person name="Miranda-Saavedra D."/>
            <person name="Mourier T."/>
            <person name="Nagra H."/>
            <person name="Otto T.D."/>
            <person name="Rawlings N."/>
            <person name="Sanchez A."/>
            <person name="Sanders M."/>
            <person name="Subramaniam C."/>
            <person name="Tay Y."/>
            <person name="Dear P."/>
            <person name="Doerig C."/>
            <person name="Gruber A."/>
            <person name="Parkinson J."/>
            <person name="Shirley M."/>
            <person name="Wan K.L."/>
            <person name="Berriman M."/>
            <person name="Tomley F."/>
            <person name="Pain A."/>
        </authorList>
    </citation>
    <scope>NUCLEOTIDE SEQUENCE [LARGE SCALE GENOMIC DNA]</scope>
    <source>
        <strain evidence="16">Houghton</strain>
    </source>
</reference>
<comment type="catalytic activity">
    <reaction evidence="13">
        <text>a very-long-chain (3R)-3-hydroxyacyl-CoA = a very-long-chain (2E)-enoyl-CoA + H2O</text>
        <dbReference type="Rhea" id="RHEA:45812"/>
        <dbReference type="ChEBI" id="CHEBI:15377"/>
        <dbReference type="ChEBI" id="CHEBI:83728"/>
        <dbReference type="ChEBI" id="CHEBI:85440"/>
        <dbReference type="EC" id="4.2.1.134"/>
    </reaction>
</comment>
<dbReference type="Pfam" id="PF04387">
    <property type="entry name" value="PTPLA"/>
    <property type="match status" value="1"/>
</dbReference>
<keyword evidence="9" id="KW-0443">Lipid metabolism</keyword>
<evidence type="ECO:0000256" key="12">
    <source>
        <dbReference type="ARBA" id="ARBA00023239"/>
    </source>
</evidence>
<dbReference type="OMA" id="WSYILWQ"/>
<comment type="pathway">
    <text evidence="2">Lipid metabolism; fatty acid biosynthesis.</text>
</comment>
<dbReference type="VEuPathDB" id="ToxoDB:ETH2_0421000"/>